<evidence type="ECO:0000256" key="1">
    <source>
        <dbReference type="SAM" id="MobiDB-lite"/>
    </source>
</evidence>
<evidence type="ECO:0000313" key="3">
    <source>
        <dbReference type="EMBL" id="GII38337.1"/>
    </source>
</evidence>
<proteinExistence type="predicted"/>
<dbReference type="PANTHER" id="PTHR42976:SF1">
    <property type="entry name" value="GH18 DOMAIN-CONTAINING PROTEIN-RELATED"/>
    <property type="match status" value="1"/>
</dbReference>
<evidence type="ECO:0008006" key="5">
    <source>
        <dbReference type="Google" id="ProtNLM"/>
    </source>
</evidence>
<evidence type="ECO:0000313" key="4">
    <source>
        <dbReference type="Proteomes" id="UP000622547"/>
    </source>
</evidence>
<dbReference type="InterPro" id="IPR052750">
    <property type="entry name" value="GH18_Chitinase"/>
</dbReference>
<reference evidence="3 4" key="1">
    <citation type="submission" date="2021-01" db="EMBL/GenBank/DDBJ databases">
        <title>Whole genome shotgun sequence of Planotetraspora phitsanulokensis NBRC 104273.</title>
        <authorList>
            <person name="Komaki H."/>
            <person name="Tamura T."/>
        </authorList>
    </citation>
    <scope>NUCLEOTIDE SEQUENCE [LARGE SCALE GENOMIC DNA]</scope>
    <source>
        <strain evidence="3 4">NBRC 104273</strain>
    </source>
</reference>
<comment type="caution">
    <text evidence="3">The sequence shown here is derived from an EMBL/GenBank/DDBJ whole genome shotgun (WGS) entry which is preliminary data.</text>
</comment>
<organism evidence="3 4">
    <name type="scientific">Planotetraspora phitsanulokensis</name>
    <dbReference type="NCBI Taxonomy" id="575192"/>
    <lineage>
        <taxon>Bacteria</taxon>
        <taxon>Bacillati</taxon>
        <taxon>Actinomycetota</taxon>
        <taxon>Actinomycetes</taxon>
        <taxon>Streptosporangiales</taxon>
        <taxon>Streptosporangiaceae</taxon>
        <taxon>Planotetraspora</taxon>
    </lineage>
</organism>
<accession>A0A8J3U794</accession>
<dbReference type="AlphaFoldDB" id="A0A8J3U794"/>
<dbReference type="PANTHER" id="PTHR42976">
    <property type="entry name" value="BIFUNCTIONAL CHITINASE/LYSOZYME-RELATED"/>
    <property type="match status" value="1"/>
</dbReference>
<dbReference type="RefSeq" id="WP_204073968.1">
    <property type="nucleotide sequence ID" value="NZ_BAABHI010000009.1"/>
</dbReference>
<protein>
    <recommendedName>
        <fullName evidence="5">GH18 domain-containing protein</fullName>
    </recommendedName>
</protein>
<name>A0A8J3U794_9ACTN</name>
<feature type="region of interest" description="Disordered" evidence="1">
    <location>
        <begin position="47"/>
        <end position="89"/>
    </location>
</feature>
<keyword evidence="2" id="KW-0812">Transmembrane</keyword>
<keyword evidence="2" id="KW-1133">Transmembrane helix</keyword>
<sequence>MDSARHTREVGNPPRFLVMLGAVALVTTTGVALWLLPAQMRADWGTAEGPTRSPVAAQPPLAVDPGRPTAQPPGGLPPQRTHTSRPSGYMGFVDAARSPRFDLAANARRTGIVWYTVGHLTAGIDGCTPTWDGTVERDDQVADSIDRLRAQGGDAGLAFGGPYGPELSAACPSRTRLTAAYQRMIDAFEPVAIDFELDDPGDPATIERRAVVIAILQHEAQDAGRPLGVTFTLPVTEDGLLPAHAEMLRATGEAGAEVDTVNLLMRFAPGSRDNLRRLSIAAKAAHAQLEEALGVTGRAGWQRMGLTPVLVGPDDLSVSEAERLLAFRSRTGLAWLSVRGARPADEVLRLLSAPTVT</sequence>
<gene>
    <name evidence="3" type="ORF">Pph01_33400</name>
</gene>
<keyword evidence="4" id="KW-1185">Reference proteome</keyword>
<evidence type="ECO:0000256" key="2">
    <source>
        <dbReference type="SAM" id="Phobius"/>
    </source>
</evidence>
<keyword evidence="2" id="KW-0472">Membrane</keyword>
<feature type="transmembrane region" description="Helical" evidence="2">
    <location>
        <begin position="16"/>
        <end position="36"/>
    </location>
</feature>
<dbReference type="Proteomes" id="UP000622547">
    <property type="component" value="Unassembled WGS sequence"/>
</dbReference>
<dbReference type="EMBL" id="BOOP01000013">
    <property type="protein sequence ID" value="GII38337.1"/>
    <property type="molecule type" value="Genomic_DNA"/>
</dbReference>
<dbReference type="Gene3D" id="3.20.20.80">
    <property type="entry name" value="Glycosidases"/>
    <property type="match status" value="1"/>
</dbReference>